<keyword evidence="2" id="KW-0687">Ribonucleoprotein</keyword>
<dbReference type="STRING" id="1156417.Y919_02910"/>
<name>A0A096BIP6_9FIRM</name>
<comment type="caution">
    <text evidence="3">The sequence shown here is derived from an EMBL/GenBank/DDBJ whole genome shotgun (WGS) entry which is preliminary data.</text>
</comment>
<evidence type="ECO:0000256" key="2">
    <source>
        <dbReference type="ARBA" id="ARBA00023274"/>
    </source>
</evidence>
<dbReference type="InterPro" id="IPR014722">
    <property type="entry name" value="Rib_uL2_dom2"/>
</dbReference>
<keyword evidence="1" id="KW-0689">Ribosomal protein</keyword>
<dbReference type="GO" id="GO:1990904">
    <property type="term" value="C:ribonucleoprotein complex"/>
    <property type="evidence" value="ECO:0007669"/>
    <property type="project" value="UniProtKB-KW"/>
</dbReference>
<dbReference type="RefSeq" id="WP_035162255.1">
    <property type="nucleotide sequence ID" value="NZ_AZTB01000008.1"/>
</dbReference>
<organism evidence="3 4">
    <name type="scientific">Caloranaerobacter azorensis H53214</name>
    <dbReference type="NCBI Taxonomy" id="1156417"/>
    <lineage>
        <taxon>Bacteria</taxon>
        <taxon>Bacillati</taxon>
        <taxon>Bacillota</taxon>
        <taxon>Tissierellia</taxon>
        <taxon>Tissierellales</taxon>
        <taxon>Thermohalobacteraceae</taxon>
        <taxon>Caloranaerobacter</taxon>
    </lineage>
</organism>
<proteinExistence type="predicted"/>
<dbReference type="InterPro" id="IPR041985">
    <property type="entry name" value="Ribosomal_eL14_KOW"/>
</dbReference>
<dbReference type="CDD" id="cd06088">
    <property type="entry name" value="KOW_RPL14"/>
    <property type="match status" value="1"/>
</dbReference>
<dbReference type="EMBL" id="AZTB01000008">
    <property type="protein sequence ID" value="KGG81025.1"/>
    <property type="molecule type" value="Genomic_DNA"/>
</dbReference>
<sequence>METTGDIQIGQVVRSKAGRDKGRVFVVIDILDDKYVLIVDGDLRKLDKPKKKKIKHLIVYKTVLKNISEKIEKGEKFNNAYIRKSLKPFNEEI</sequence>
<dbReference type="AlphaFoldDB" id="A0A096BIP6"/>
<dbReference type="Gene3D" id="2.30.30.30">
    <property type="match status" value="1"/>
</dbReference>
<dbReference type="SUPFAM" id="SSF50104">
    <property type="entry name" value="Translation proteins SH3-like domain"/>
    <property type="match status" value="1"/>
</dbReference>
<evidence type="ECO:0000256" key="1">
    <source>
        <dbReference type="ARBA" id="ARBA00022980"/>
    </source>
</evidence>
<dbReference type="GO" id="GO:0005840">
    <property type="term" value="C:ribosome"/>
    <property type="evidence" value="ECO:0007669"/>
    <property type="project" value="UniProtKB-KW"/>
</dbReference>
<accession>A0A096BIP6</accession>
<gene>
    <name evidence="3" type="ORF">Y919_02910</name>
</gene>
<protein>
    <recommendedName>
        <fullName evidence="5">50S ribosomal protein L14</fullName>
    </recommendedName>
</protein>
<evidence type="ECO:0008006" key="5">
    <source>
        <dbReference type="Google" id="ProtNLM"/>
    </source>
</evidence>
<evidence type="ECO:0000313" key="4">
    <source>
        <dbReference type="Proteomes" id="UP000029622"/>
    </source>
</evidence>
<dbReference type="Proteomes" id="UP000029622">
    <property type="component" value="Unassembled WGS sequence"/>
</dbReference>
<reference evidence="3 4" key="1">
    <citation type="submission" date="2013-12" db="EMBL/GenBank/DDBJ databases">
        <title>Draft genome sequence of Caloranaerobacter sp. H53214.</title>
        <authorList>
            <person name="Jiang L.J."/>
            <person name="Shao Z.Z."/>
            <person name="Long M.N."/>
        </authorList>
    </citation>
    <scope>NUCLEOTIDE SEQUENCE [LARGE SCALE GENOMIC DNA]</scope>
    <source>
        <strain evidence="3 4">H53214</strain>
    </source>
</reference>
<dbReference type="InterPro" id="IPR008991">
    <property type="entry name" value="Translation_prot_SH3-like_sf"/>
</dbReference>
<evidence type="ECO:0000313" key="3">
    <source>
        <dbReference type="EMBL" id="KGG81025.1"/>
    </source>
</evidence>